<dbReference type="Pfam" id="PF06283">
    <property type="entry name" value="ThuA"/>
    <property type="match status" value="1"/>
</dbReference>
<dbReference type="AlphaFoldDB" id="A0A7W8H829"/>
<sequence>MEKIKVMLISGKVTSEHYYPKANEAIRTMLESTGRFDVKVVEEFNGATPRTLEGYDLIFLNYDGKSAPTDSYERWEPGAEKVFFDFVKNGGGLYIHHSSVWLEDDMPEEYKKLWGYYVTMPEGRKAPEDDLIVRNLAPEDPIMKDINDFMIVVDDLFAGVKEAPGQKEVLGGIYDDIKLYQKDWWPPKHHPVHIPGGKLENMPGVNTMQPVIWKNYYGKGRVFGCSIGHGIDTYRRLNYVTILVRGAEWAATGEVTLDKPKRTGNDRFNEWPYYHNNETH</sequence>
<accession>A0A7W8H829</accession>
<reference evidence="2 3" key="1">
    <citation type="submission" date="2020-08" db="EMBL/GenBank/DDBJ databases">
        <title>Genomic Encyclopedia of Type Strains, Phase IV (KMG-IV): sequencing the most valuable type-strain genomes for metagenomic binning, comparative biology and taxonomic classification.</title>
        <authorList>
            <person name="Goeker M."/>
        </authorList>
    </citation>
    <scope>NUCLEOTIDE SEQUENCE [LARGE SCALE GENOMIC DNA]</scope>
    <source>
        <strain evidence="2 3">DSM 106146</strain>
    </source>
</reference>
<evidence type="ECO:0000313" key="3">
    <source>
        <dbReference type="Proteomes" id="UP000543642"/>
    </source>
</evidence>
<organism evidence="2 3">
    <name type="scientific">Catenibacillus scindens</name>
    <dbReference type="NCBI Taxonomy" id="673271"/>
    <lineage>
        <taxon>Bacteria</taxon>
        <taxon>Bacillati</taxon>
        <taxon>Bacillota</taxon>
        <taxon>Clostridia</taxon>
        <taxon>Lachnospirales</taxon>
        <taxon>Lachnospiraceae</taxon>
        <taxon>Catenibacillus</taxon>
    </lineage>
</organism>
<evidence type="ECO:0000313" key="2">
    <source>
        <dbReference type="EMBL" id="MBB5263639.1"/>
    </source>
</evidence>
<keyword evidence="3" id="KW-1185">Reference proteome</keyword>
<dbReference type="InterPro" id="IPR029062">
    <property type="entry name" value="Class_I_gatase-like"/>
</dbReference>
<dbReference type="PANTHER" id="PTHR40469">
    <property type="entry name" value="SECRETED GLYCOSYL HYDROLASE"/>
    <property type="match status" value="1"/>
</dbReference>
<name>A0A7W8H829_9FIRM</name>
<dbReference type="Proteomes" id="UP000543642">
    <property type="component" value="Unassembled WGS sequence"/>
</dbReference>
<protein>
    <recommendedName>
        <fullName evidence="1">ThuA-like domain-containing protein</fullName>
    </recommendedName>
</protein>
<evidence type="ECO:0000259" key="1">
    <source>
        <dbReference type="Pfam" id="PF06283"/>
    </source>
</evidence>
<dbReference type="SUPFAM" id="SSF52317">
    <property type="entry name" value="Class I glutamine amidotransferase-like"/>
    <property type="match status" value="1"/>
</dbReference>
<dbReference type="PANTHER" id="PTHR40469:SF2">
    <property type="entry name" value="GALACTOSE-BINDING DOMAIN-LIKE SUPERFAMILY PROTEIN"/>
    <property type="match status" value="1"/>
</dbReference>
<dbReference type="Gene3D" id="3.40.50.880">
    <property type="match status" value="1"/>
</dbReference>
<gene>
    <name evidence="2" type="ORF">HNP82_000737</name>
</gene>
<proteinExistence type="predicted"/>
<comment type="caution">
    <text evidence="2">The sequence shown here is derived from an EMBL/GenBank/DDBJ whole genome shotgun (WGS) entry which is preliminary data.</text>
</comment>
<dbReference type="RefSeq" id="WP_183771627.1">
    <property type="nucleotide sequence ID" value="NZ_CAWVEG010000167.1"/>
</dbReference>
<dbReference type="InterPro" id="IPR029010">
    <property type="entry name" value="ThuA-like"/>
</dbReference>
<feature type="domain" description="ThuA-like" evidence="1">
    <location>
        <begin position="5"/>
        <end position="250"/>
    </location>
</feature>
<dbReference type="EMBL" id="JACHFW010000002">
    <property type="protein sequence ID" value="MBB5263639.1"/>
    <property type="molecule type" value="Genomic_DNA"/>
</dbReference>